<dbReference type="Pfam" id="PF00400">
    <property type="entry name" value="WD40"/>
    <property type="match status" value="1"/>
</dbReference>
<dbReference type="InterPro" id="IPR036322">
    <property type="entry name" value="WD40_repeat_dom_sf"/>
</dbReference>
<protein>
    <submittedName>
        <fullName evidence="3">THO complex subunit 6</fullName>
    </submittedName>
</protein>
<evidence type="ECO:0000256" key="2">
    <source>
        <dbReference type="ARBA" id="ARBA00022574"/>
    </source>
</evidence>
<comment type="caution">
    <text evidence="3">The sequence shown here is derived from an EMBL/GenBank/DDBJ whole genome shotgun (WGS) entry which is preliminary data.</text>
</comment>
<dbReference type="GO" id="GO:0006406">
    <property type="term" value="P:mRNA export from nucleus"/>
    <property type="evidence" value="ECO:0007669"/>
    <property type="project" value="TreeGrafter"/>
</dbReference>
<reference evidence="3 4" key="1">
    <citation type="submission" date="2016-03" db="EMBL/GenBank/DDBJ databases">
        <title>EvidentialGene: Evidence-directed Construction of Genes on Genomes.</title>
        <authorList>
            <person name="Gilbert D.G."/>
            <person name="Choi J.-H."/>
            <person name="Mockaitis K."/>
            <person name="Colbourne J."/>
            <person name="Pfrender M."/>
        </authorList>
    </citation>
    <scope>NUCLEOTIDE SEQUENCE [LARGE SCALE GENOMIC DNA]</scope>
    <source>
        <strain evidence="3 4">Xinb3</strain>
        <tissue evidence="3">Complete organism</tissue>
    </source>
</reference>
<keyword evidence="4" id="KW-1185">Reference proteome</keyword>
<accession>A0A0P5UGX3</accession>
<dbReference type="AlphaFoldDB" id="A0A0P5UGX3"/>
<name>A0A0P5UGX3_9CRUS</name>
<comment type="similarity">
    <text evidence="1">Belongs to the WD repeat THOC6 family.</text>
</comment>
<organism evidence="3 4">
    <name type="scientific">Daphnia magna</name>
    <dbReference type="NCBI Taxonomy" id="35525"/>
    <lineage>
        <taxon>Eukaryota</taxon>
        <taxon>Metazoa</taxon>
        <taxon>Ecdysozoa</taxon>
        <taxon>Arthropoda</taxon>
        <taxon>Crustacea</taxon>
        <taxon>Branchiopoda</taxon>
        <taxon>Diplostraca</taxon>
        <taxon>Cladocera</taxon>
        <taxon>Anomopoda</taxon>
        <taxon>Daphniidae</taxon>
        <taxon>Daphnia</taxon>
    </lineage>
</organism>
<dbReference type="InterPro" id="IPR001680">
    <property type="entry name" value="WD40_rpt"/>
</dbReference>
<dbReference type="STRING" id="35525.A0A0P5UGX3"/>
<dbReference type="PANTHER" id="PTHR44411">
    <property type="entry name" value="THO COMPLEX SUBUNIT 6 HOMOLOG"/>
    <property type="match status" value="1"/>
</dbReference>
<dbReference type="InterPro" id="IPR015943">
    <property type="entry name" value="WD40/YVTN_repeat-like_dom_sf"/>
</dbReference>
<dbReference type="SUPFAM" id="SSF50978">
    <property type="entry name" value="WD40 repeat-like"/>
    <property type="match status" value="1"/>
</dbReference>
<dbReference type="PROSITE" id="PS50082">
    <property type="entry name" value="WD_REPEATS_2"/>
    <property type="match status" value="1"/>
</dbReference>
<sequence>MPNIKSFYVTVLSQSLSPCEQFLAAGTNFGNVNIFNIKTLYQEDVNQGPRDLLTLPQKCFSVNEKSLQAMTSSNDNLMIGGKNCIQGFSWNDLVAPKKSDLEVKPCWTVDLRLPTDFGSKETVDCLISGDNFSAYAACGDNNVHHVDLEYGKVKLTFSGHTDFIHSMSQIGNQLSSASEDGTVCIWDARKPKPVHVITPHSEPKLNRPHLGKWIGAVTMNEDWLVCGGGPHLGLYHLRSLTMSKVLLEDDTHGVNNVLFHEDSIIVGVDGPFVYHCLFSGDITVKMPTSALRVYSVCLQKKDANKLLFVGGSGGDIDLCAGSKLQDQVVRCLS</sequence>
<dbReference type="Proteomes" id="UP000076858">
    <property type="component" value="Unassembled WGS sequence"/>
</dbReference>
<dbReference type="Gene3D" id="2.130.10.10">
    <property type="entry name" value="YVTN repeat-like/Quinoprotein amine dehydrogenase"/>
    <property type="match status" value="1"/>
</dbReference>
<gene>
    <name evidence="3" type="ORF">APZ42_015853</name>
</gene>
<dbReference type="GO" id="GO:0000346">
    <property type="term" value="C:transcription export complex"/>
    <property type="evidence" value="ECO:0007669"/>
    <property type="project" value="TreeGrafter"/>
</dbReference>
<proteinExistence type="inferred from homology"/>
<dbReference type="GO" id="GO:0000347">
    <property type="term" value="C:THO complex"/>
    <property type="evidence" value="ECO:0007669"/>
    <property type="project" value="TreeGrafter"/>
</dbReference>
<dbReference type="EMBL" id="LRGB01000568">
    <property type="protein sequence ID" value="KZS17882.1"/>
    <property type="molecule type" value="Genomic_DNA"/>
</dbReference>
<dbReference type="PANTHER" id="PTHR44411:SF1">
    <property type="entry name" value="THO COMPLEX SUBUNIT 6 HOMOLOG"/>
    <property type="match status" value="1"/>
</dbReference>
<dbReference type="OrthoDB" id="273067at2759"/>
<keyword evidence="2" id="KW-0853">WD repeat</keyword>
<evidence type="ECO:0000256" key="1">
    <source>
        <dbReference type="ARBA" id="ARBA00009728"/>
    </source>
</evidence>
<evidence type="ECO:0000313" key="3">
    <source>
        <dbReference type="EMBL" id="KZS17882.1"/>
    </source>
</evidence>
<dbReference type="InterPro" id="IPR042626">
    <property type="entry name" value="THOC6"/>
</dbReference>
<dbReference type="SMART" id="SM00320">
    <property type="entry name" value="WD40"/>
    <property type="match status" value="1"/>
</dbReference>
<evidence type="ECO:0000313" key="4">
    <source>
        <dbReference type="Proteomes" id="UP000076858"/>
    </source>
</evidence>